<evidence type="ECO:0000313" key="10">
    <source>
        <dbReference type="Proteomes" id="UP000244956"/>
    </source>
</evidence>
<feature type="transmembrane region" description="Helical" evidence="6">
    <location>
        <begin position="739"/>
        <end position="759"/>
    </location>
</feature>
<evidence type="ECO:0000256" key="6">
    <source>
        <dbReference type="SAM" id="Phobius"/>
    </source>
</evidence>
<dbReference type="PANTHER" id="PTHR30572:SF18">
    <property type="entry name" value="ABC-TYPE MACROLIDE FAMILY EXPORT SYSTEM PERMEASE COMPONENT 2"/>
    <property type="match status" value="1"/>
</dbReference>
<dbReference type="GO" id="GO:0005886">
    <property type="term" value="C:plasma membrane"/>
    <property type="evidence" value="ECO:0007669"/>
    <property type="project" value="UniProtKB-SubCell"/>
</dbReference>
<dbReference type="RefSeq" id="WP_109263227.1">
    <property type="nucleotide sequence ID" value="NZ_QEWP01000002.1"/>
</dbReference>
<evidence type="ECO:0000313" key="9">
    <source>
        <dbReference type="EMBL" id="PWE00856.1"/>
    </source>
</evidence>
<dbReference type="Proteomes" id="UP000244956">
    <property type="component" value="Unassembled WGS sequence"/>
</dbReference>
<feature type="transmembrane region" description="Helical" evidence="6">
    <location>
        <begin position="653"/>
        <end position="677"/>
    </location>
</feature>
<dbReference type="InterPro" id="IPR050250">
    <property type="entry name" value="Macrolide_Exporter_MacB"/>
</dbReference>
<feature type="transmembrane region" description="Helical" evidence="6">
    <location>
        <begin position="20"/>
        <end position="40"/>
    </location>
</feature>
<feature type="transmembrane region" description="Helical" evidence="6">
    <location>
        <begin position="408"/>
        <end position="431"/>
    </location>
</feature>
<proteinExistence type="predicted"/>
<feature type="domain" description="MacB-like periplasmic core" evidence="8">
    <location>
        <begin position="18"/>
        <end position="237"/>
    </location>
</feature>
<dbReference type="EMBL" id="QEWP01000002">
    <property type="protein sequence ID" value="PWE00856.1"/>
    <property type="molecule type" value="Genomic_DNA"/>
</dbReference>
<sequence>MKKILLTFRRLKKNKTASLLGISGLIVGLICVMFIFFWTVDEVSHDRFHEKIDRIFVVHAYLEGGQKEVTFDGCPPAVGPAIRDEYPEIETTSRYRPPYVDYLVQYKDKKYLEGVAFADYSLFDIFSFPFIKGSRGEEGVKNKVVLTQTTAQKYFGNEDPIGKMVKFNKEYNMRVVGVIEDIPQNSSVKFDALVPVNHVSAMFNREDYLTTWYNNSFMTYGLLNKPENFDKIASSVTNRIQQEMPESTNYLRAYKFKNGYLYEKGHIRNVRIFALIGLMVLLAATLNFINLNTARSVKQIKETGLRKTLGATRESLVRLIYSDIAIICLVAFMVAILVALAALPLFNVSIEKQINPLAIFSWKPLLAMTMIYLVTVFLAGSYPAFYLTSFSPVRTLRSSFKSVKSKGVFRNALVAVIFLVSLMLLSSTMIISRQTTYLQKMDLGFEKDQVMYVYLDGKLKENHNVFKEEVNRISNVESSTVLSYLPFSIGNNSEAWSWQGKDPDFKPLVTLWYADEDMPSTLEAKMVEGAYFQDSDQEGIVINEAFARIIGWDSFEGKTLEAFGSTYRIQGVIGDIHFNSLAKEVQPMVISPIGGQWTNNFMAIKLNIDNISSTLNQIKTIGQKLEPDIPMTYGFFDEKMASLLASERNLRTLVWIFSGFSIIVLVLGLLGVIMFMAEQKTKEIGVRKCMGEPVPSIVNRLIKPFLITGLVGFTIAIPVSWYLMNEWLQGFAYRIDMGIGVFVVAGLLIISLAVFTVIVQSWRAATRNPVEALRYE</sequence>
<evidence type="ECO:0000259" key="8">
    <source>
        <dbReference type="Pfam" id="PF12704"/>
    </source>
</evidence>
<comment type="subcellular location">
    <subcellularLocation>
        <location evidence="1">Cell membrane</location>
        <topology evidence="1">Multi-pass membrane protein</topology>
    </subcellularLocation>
</comment>
<dbReference type="OrthoDB" id="973461at2"/>
<dbReference type="Pfam" id="PF12704">
    <property type="entry name" value="MacB_PCD"/>
    <property type="match status" value="1"/>
</dbReference>
<keyword evidence="10" id="KW-1185">Reference proteome</keyword>
<evidence type="ECO:0000256" key="3">
    <source>
        <dbReference type="ARBA" id="ARBA00022692"/>
    </source>
</evidence>
<dbReference type="PANTHER" id="PTHR30572">
    <property type="entry name" value="MEMBRANE COMPONENT OF TRANSPORTER-RELATED"/>
    <property type="match status" value="1"/>
</dbReference>
<keyword evidence="5 6" id="KW-0472">Membrane</keyword>
<feature type="transmembrane region" description="Helical" evidence="6">
    <location>
        <begin position="705"/>
        <end position="724"/>
    </location>
</feature>
<feature type="domain" description="ABC3 transporter permease C-terminal" evidence="7">
    <location>
        <begin position="655"/>
        <end position="769"/>
    </location>
</feature>
<reference evidence="9 10" key="1">
    <citation type="submission" date="2018-05" db="EMBL/GenBank/DDBJ databases">
        <title>Marinilabilia rubrum sp. nov., isolated from saltern sediment.</title>
        <authorList>
            <person name="Zhang R."/>
        </authorList>
    </citation>
    <scope>NUCLEOTIDE SEQUENCE [LARGE SCALE GENOMIC DNA]</scope>
    <source>
        <strain evidence="9 10">WTE16</strain>
    </source>
</reference>
<dbReference type="GO" id="GO:0022857">
    <property type="term" value="F:transmembrane transporter activity"/>
    <property type="evidence" value="ECO:0007669"/>
    <property type="project" value="TreeGrafter"/>
</dbReference>
<evidence type="ECO:0000256" key="1">
    <source>
        <dbReference type="ARBA" id="ARBA00004651"/>
    </source>
</evidence>
<evidence type="ECO:0000256" key="4">
    <source>
        <dbReference type="ARBA" id="ARBA00022989"/>
    </source>
</evidence>
<name>A0A2U2BCQ4_9BACT</name>
<feature type="transmembrane region" description="Helical" evidence="6">
    <location>
        <begin position="324"/>
        <end position="346"/>
    </location>
</feature>
<accession>A0A2U2BCQ4</accession>
<evidence type="ECO:0000259" key="7">
    <source>
        <dbReference type="Pfam" id="PF02687"/>
    </source>
</evidence>
<dbReference type="InterPro" id="IPR025857">
    <property type="entry name" value="MacB_PCD"/>
</dbReference>
<comment type="caution">
    <text evidence="9">The sequence shown here is derived from an EMBL/GenBank/DDBJ whole genome shotgun (WGS) entry which is preliminary data.</text>
</comment>
<feature type="transmembrane region" description="Helical" evidence="6">
    <location>
        <begin position="366"/>
        <end position="387"/>
    </location>
</feature>
<evidence type="ECO:0000256" key="2">
    <source>
        <dbReference type="ARBA" id="ARBA00022475"/>
    </source>
</evidence>
<dbReference type="Pfam" id="PF02687">
    <property type="entry name" value="FtsX"/>
    <property type="match status" value="2"/>
</dbReference>
<evidence type="ECO:0000256" key="5">
    <source>
        <dbReference type="ARBA" id="ARBA00023136"/>
    </source>
</evidence>
<gene>
    <name evidence="9" type="ORF">DDZ16_04490</name>
</gene>
<dbReference type="AlphaFoldDB" id="A0A2U2BCQ4"/>
<feature type="domain" description="ABC3 transporter permease C-terminal" evidence="7">
    <location>
        <begin position="275"/>
        <end position="392"/>
    </location>
</feature>
<keyword evidence="4 6" id="KW-1133">Transmembrane helix</keyword>
<organism evidence="9 10">
    <name type="scientific">Marinilabilia rubra</name>
    <dbReference type="NCBI Taxonomy" id="2162893"/>
    <lineage>
        <taxon>Bacteria</taxon>
        <taxon>Pseudomonadati</taxon>
        <taxon>Bacteroidota</taxon>
        <taxon>Bacteroidia</taxon>
        <taxon>Marinilabiliales</taxon>
        <taxon>Marinilabiliaceae</taxon>
        <taxon>Marinilabilia</taxon>
    </lineage>
</organism>
<dbReference type="InterPro" id="IPR003838">
    <property type="entry name" value="ABC3_permease_C"/>
</dbReference>
<feature type="transmembrane region" description="Helical" evidence="6">
    <location>
        <begin position="272"/>
        <end position="291"/>
    </location>
</feature>
<keyword evidence="2" id="KW-1003">Cell membrane</keyword>
<keyword evidence="3 6" id="KW-0812">Transmembrane</keyword>
<protein>
    <submittedName>
        <fullName evidence="9">ABC transporter permease</fullName>
    </submittedName>
</protein>